<dbReference type="Gene3D" id="3.30.230.10">
    <property type="match status" value="1"/>
</dbReference>
<dbReference type="InterPro" id="IPR020568">
    <property type="entry name" value="Ribosomal_Su5_D2-typ_SF"/>
</dbReference>
<dbReference type="SUPFAM" id="SSF54211">
    <property type="entry name" value="Ribosomal protein S5 domain 2-like"/>
    <property type="match status" value="1"/>
</dbReference>
<evidence type="ECO:0000256" key="7">
    <source>
        <dbReference type="NCBIfam" id="TIGR00188"/>
    </source>
</evidence>
<dbReference type="Pfam" id="PF00825">
    <property type="entry name" value="Ribonuclease_P"/>
    <property type="match status" value="1"/>
</dbReference>
<dbReference type="AlphaFoldDB" id="A0A4Y1YKC2"/>
<comment type="subunit">
    <text evidence="6">Consists of a catalytic RNA component (M1 or rnpB) and a protein subunit.</text>
</comment>
<evidence type="ECO:0000256" key="5">
    <source>
        <dbReference type="ARBA" id="ARBA00022884"/>
    </source>
</evidence>
<dbReference type="EMBL" id="AP019755">
    <property type="protein sequence ID" value="BBL34268.1"/>
    <property type="molecule type" value="Genomic_DNA"/>
</dbReference>
<comment type="similarity">
    <text evidence="6">Belongs to the RnpA family.</text>
</comment>
<keyword evidence="3 6" id="KW-0255">Endonuclease</keyword>
<evidence type="ECO:0000313" key="9">
    <source>
        <dbReference type="Proteomes" id="UP000316473"/>
    </source>
</evidence>
<dbReference type="HAMAP" id="MF_00227">
    <property type="entry name" value="RNase_P"/>
    <property type="match status" value="1"/>
</dbReference>
<sequence>MIIRSAQSLPKQCRLRQADEFRAVLRNRTVFESTHLRLYIKSQMTSQECARLGLIVAKKTERKAVKRNRIKRLIREVFRKHRQAICGVDCVIQLKRSVESFNSSLIYQEATTLLDKAAK</sequence>
<dbReference type="InterPro" id="IPR014721">
    <property type="entry name" value="Ribsml_uS5_D2-typ_fold_subgr"/>
</dbReference>
<protein>
    <recommendedName>
        <fullName evidence="6 7">Ribonuclease P protein component</fullName>
        <shortName evidence="6">RNase P protein</shortName>
        <shortName evidence="6">RNaseP protein</shortName>
        <ecNumber evidence="6 7">3.1.26.5</ecNumber>
    </recommendedName>
    <alternativeName>
        <fullName evidence="6">Protein C5</fullName>
    </alternativeName>
</protein>
<organism evidence="8 9">
    <name type="scientific">Nitrosomonas stercoris</name>
    <dbReference type="NCBI Taxonomy" id="1444684"/>
    <lineage>
        <taxon>Bacteria</taxon>
        <taxon>Pseudomonadati</taxon>
        <taxon>Pseudomonadota</taxon>
        <taxon>Betaproteobacteria</taxon>
        <taxon>Nitrosomonadales</taxon>
        <taxon>Nitrosomonadaceae</taxon>
        <taxon>Nitrosomonas</taxon>
    </lineage>
</organism>
<evidence type="ECO:0000256" key="6">
    <source>
        <dbReference type="HAMAP-Rule" id="MF_00227"/>
    </source>
</evidence>
<dbReference type="GO" id="GO:0004526">
    <property type="term" value="F:ribonuclease P activity"/>
    <property type="evidence" value="ECO:0007669"/>
    <property type="project" value="UniProtKB-UniRule"/>
</dbReference>
<reference evidence="8 9" key="1">
    <citation type="submission" date="2019-06" db="EMBL/GenBank/DDBJ databases">
        <title>Nitrosomonas stercoris KYUHI-S whole genome shotgun sequence.</title>
        <authorList>
            <person name="Nakagawa T."/>
            <person name="Tsuchiya Y."/>
            <person name="Takahashi R."/>
        </authorList>
    </citation>
    <scope>NUCLEOTIDE SEQUENCE [LARGE SCALE GENOMIC DNA]</scope>
    <source>
        <strain evidence="8 9">KYUHI-S</strain>
    </source>
</reference>
<comment type="function">
    <text evidence="6">RNaseP catalyzes the removal of the 5'-leader sequence from pre-tRNA to produce the mature 5'-terminus. It can also cleave other RNA substrates such as 4.5S RNA. The protein component plays an auxiliary but essential role in vivo by binding to the 5'-leader sequence and broadening the substrate specificity of the ribozyme.</text>
</comment>
<evidence type="ECO:0000256" key="4">
    <source>
        <dbReference type="ARBA" id="ARBA00022801"/>
    </source>
</evidence>
<gene>
    <name evidence="6" type="primary">rnpA</name>
    <name evidence="8" type="ORF">Nstercoris_00499</name>
</gene>
<accession>A0A4Y1YKC2</accession>
<keyword evidence="5 6" id="KW-0694">RNA-binding</keyword>
<evidence type="ECO:0000256" key="2">
    <source>
        <dbReference type="ARBA" id="ARBA00022722"/>
    </source>
</evidence>
<dbReference type="EC" id="3.1.26.5" evidence="6 7"/>
<keyword evidence="1 6" id="KW-0819">tRNA processing</keyword>
<comment type="catalytic activity">
    <reaction evidence="6">
        <text>Endonucleolytic cleavage of RNA, removing 5'-extranucleotides from tRNA precursor.</text>
        <dbReference type="EC" id="3.1.26.5"/>
    </reaction>
</comment>
<dbReference type="InterPro" id="IPR000100">
    <property type="entry name" value="RNase_P"/>
</dbReference>
<dbReference type="NCBIfam" id="TIGR00188">
    <property type="entry name" value="rnpA"/>
    <property type="match status" value="1"/>
</dbReference>
<dbReference type="KEGG" id="nst:Nstercoris_00499"/>
<evidence type="ECO:0000313" key="8">
    <source>
        <dbReference type="EMBL" id="BBL34268.1"/>
    </source>
</evidence>
<dbReference type="Proteomes" id="UP000316473">
    <property type="component" value="Chromosome"/>
</dbReference>
<dbReference type="GO" id="GO:0000049">
    <property type="term" value="F:tRNA binding"/>
    <property type="evidence" value="ECO:0007669"/>
    <property type="project" value="UniProtKB-UniRule"/>
</dbReference>
<dbReference type="PANTHER" id="PTHR33992">
    <property type="entry name" value="RIBONUCLEASE P PROTEIN COMPONENT"/>
    <property type="match status" value="1"/>
</dbReference>
<keyword evidence="4 6" id="KW-0378">Hydrolase</keyword>
<dbReference type="GO" id="GO:0030677">
    <property type="term" value="C:ribonuclease P complex"/>
    <property type="evidence" value="ECO:0007669"/>
    <property type="project" value="TreeGrafter"/>
</dbReference>
<keyword evidence="2 6" id="KW-0540">Nuclease</keyword>
<dbReference type="GO" id="GO:0001682">
    <property type="term" value="P:tRNA 5'-leader removal"/>
    <property type="evidence" value="ECO:0007669"/>
    <property type="project" value="UniProtKB-UniRule"/>
</dbReference>
<name>A0A4Y1YKC2_9PROT</name>
<dbReference type="GO" id="GO:0042781">
    <property type="term" value="F:3'-tRNA processing endoribonuclease activity"/>
    <property type="evidence" value="ECO:0007669"/>
    <property type="project" value="TreeGrafter"/>
</dbReference>
<evidence type="ECO:0000256" key="3">
    <source>
        <dbReference type="ARBA" id="ARBA00022759"/>
    </source>
</evidence>
<proteinExistence type="inferred from homology"/>
<dbReference type="PANTHER" id="PTHR33992:SF1">
    <property type="entry name" value="RIBONUCLEASE P PROTEIN COMPONENT"/>
    <property type="match status" value="1"/>
</dbReference>
<keyword evidence="9" id="KW-1185">Reference proteome</keyword>
<evidence type="ECO:0000256" key="1">
    <source>
        <dbReference type="ARBA" id="ARBA00022694"/>
    </source>
</evidence>